<dbReference type="Proteomes" id="UP000291422">
    <property type="component" value="Unassembled WGS sequence"/>
</dbReference>
<feature type="region of interest" description="Disordered" evidence="1">
    <location>
        <begin position="348"/>
        <end position="412"/>
    </location>
</feature>
<name>A0A4Q4N354_ALTAL</name>
<dbReference type="AlphaFoldDB" id="A0A4Q4N354"/>
<evidence type="ECO:0000313" key="2">
    <source>
        <dbReference type="EMBL" id="RYN69259.1"/>
    </source>
</evidence>
<dbReference type="EMBL" id="PDXD01000045">
    <property type="protein sequence ID" value="RYN69259.1"/>
    <property type="molecule type" value="Genomic_DNA"/>
</dbReference>
<gene>
    <name evidence="2" type="ORF">AA0117_g10911</name>
</gene>
<organism evidence="2 3">
    <name type="scientific">Alternaria alternata</name>
    <name type="common">Alternaria rot fungus</name>
    <name type="synonym">Torula alternata</name>
    <dbReference type="NCBI Taxonomy" id="5599"/>
    <lineage>
        <taxon>Eukaryota</taxon>
        <taxon>Fungi</taxon>
        <taxon>Dikarya</taxon>
        <taxon>Ascomycota</taxon>
        <taxon>Pezizomycotina</taxon>
        <taxon>Dothideomycetes</taxon>
        <taxon>Pleosporomycetidae</taxon>
        <taxon>Pleosporales</taxon>
        <taxon>Pleosporineae</taxon>
        <taxon>Pleosporaceae</taxon>
        <taxon>Alternaria</taxon>
        <taxon>Alternaria sect. Alternaria</taxon>
        <taxon>Alternaria alternata complex</taxon>
    </lineage>
</organism>
<evidence type="ECO:0000313" key="3">
    <source>
        <dbReference type="Proteomes" id="UP000291422"/>
    </source>
</evidence>
<sequence length="498" mass="56525">MTMTELDDETQSLVQRLYDAWSTHANSTFYLNFRDQLLAQRERVDTCIATLKTVITVACPQINETERYSDPRWEELFALAESIESSAKEEDGTLGKRKRGYNEVHRLRNLAVISALWSPAVVRYYGWDNAAQGCMRLLKTCALRYPDFSRQFRPYLNRVLLDRHCQAIISGRLKNLNEAPFQYHRDLSIVIAGDVVPDSGIEELWVTSLDGTVPVDLNGRLLKDLRPFHVHQYLLRRDRYGMLVSRGDCQGVPTAMHQQSNFSHAPSVYEEIFTQDNNTIAHVSNITFSPMFTPSGTNEVFDNFALNDQDEPLNHHQDDVSTITFPSDDTIGLALNVDEWPIPENIISSDLSDRGHAENDNTSDLGRGIKRMNGRRSQEESVAIVTRTARETPTTAGPTNPPFEMSIPFSSPNRGLTIENDLHNRYDQMLSNYIQQLSDEAVPGYAQRRARSQWLTQETRLARIWSISQRRGMPPGSAASKVDCDVLYCSVDDMLEAA</sequence>
<evidence type="ECO:0000256" key="1">
    <source>
        <dbReference type="SAM" id="MobiDB-lite"/>
    </source>
</evidence>
<accession>A0A4Q4N354</accession>
<proteinExistence type="predicted"/>
<reference evidence="3" key="1">
    <citation type="journal article" date="2019" name="bioRxiv">
        <title>Genomics, evolutionary history and diagnostics of the Alternaria alternata species group including apple and Asian pear pathotypes.</title>
        <authorList>
            <person name="Armitage A.D."/>
            <person name="Cockerton H.M."/>
            <person name="Sreenivasaprasad S."/>
            <person name="Woodhall J.W."/>
            <person name="Lane C.R."/>
            <person name="Harrison R.J."/>
            <person name="Clarkson J.P."/>
        </authorList>
    </citation>
    <scope>NUCLEOTIDE SEQUENCE [LARGE SCALE GENOMIC DNA]</scope>
    <source>
        <strain evidence="3">FERA 1177</strain>
    </source>
</reference>
<dbReference type="VEuPathDB" id="FungiDB:CC77DRAFT_1054731"/>
<protein>
    <submittedName>
        <fullName evidence="2">Uncharacterized protein</fullName>
    </submittedName>
</protein>
<comment type="caution">
    <text evidence="2">The sequence shown here is derived from an EMBL/GenBank/DDBJ whole genome shotgun (WGS) entry which is preliminary data.</text>
</comment>